<evidence type="ECO:0000313" key="3">
    <source>
        <dbReference type="Proteomes" id="UP000823775"/>
    </source>
</evidence>
<dbReference type="Proteomes" id="UP000823775">
    <property type="component" value="Unassembled WGS sequence"/>
</dbReference>
<organism evidence="2 3">
    <name type="scientific">Datura stramonium</name>
    <name type="common">Jimsonweed</name>
    <name type="synonym">Common thornapple</name>
    <dbReference type="NCBI Taxonomy" id="4076"/>
    <lineage>
        <taxon>Eukaryota</taxon>
        <taxon>Viridiplantae</taxon>
        <taxon>Streptophyta</taxon>
        <taxon>Embryophyta</taxon>
        <taxon>Tracheophyta</taxon>
        <taxon>Spermatophyta</taxon>
        <taxon>Magnoliopsida</taxon>
        <taxon>eudicotyledons</taxon>
        <taxon>Gunneridae</taxon>
        <taxon>Pentapetalae</taxon>
        <taxon>asterids</taxon>
        <taxon>lamiids</taxon>
        <taxon>Solanales</taxon>
        <taxon>Solanaceae</taxon>
        <taxon>Solanoideae</taxon>
        <taxon>Datureae</taxon>
        <taxon>Datura</taxon>
    </lineage>
</organism>
<accession>A0ABS8UUG9</accession>
<feature type="region of interest" description="Disordered" evidence="1">
    <location>
        <begin position="59"/>
        <end position="78"/>
    </location>
</feature>
<sequence>MDKKTLEEVKVGSIDIDDHTIKAQSLVELTGNGLPELGLEDLASFDDDDLLNFYIKEKQEEGDDENLPEDLPSSCNEN</sequence>
<proteinExistence type="predicted"/>
<evidence type="ECO:0000313" key="2">
    <source>
        <dbReference type="EMBL" id="MCD9638433.1"/>
    </source>
</evidence>
<protein>
    <submittedName>
        <fullName evidence="2">Uncharacterized protein</fullName>
    </submittedName>
</protein>
<name>A0ABS8UUG9_DATST</name>
<comment type="caution">
    <text evidence="2">The sequence shown here is derived from an EMBL/GenBank/DDBJ whole genome shotgun (WGS) entry which is preliminary data.</text>
</comment>
<keyword evidence="3" id="KW-1185">Reference proteome</keyword>
<gene>
    <name evidence="2" type="ORF">HAX54_022428</name>
</gene>
<reference evidence="2 3" key="1">
    <citation type="journal article" date="2021" name="BMC Genomics">
        <title>Datura genome reveals duplications of psychoactive alkaloid biosynthetic genes and high mutation rate following tissue culture.</title>
        <authorList>
            <person name="Rajewski A."/>
            <person name="Carter-House D."/>
            <person name="Stajich J."/>
            <person name="Litt A."/>
        </authorList>
    </citation>
    <scope>NUCLEOTIDE SEQUENCE [LARGE SCALE GENOMIC DNA]</scope>
    <source>
        <strain evidence="2">AR-01</strain>
    </source>
</reference>
<dbReference type="EMBL" id="JACEIK010002700">
    <property type="protein sequence ID" value="MCD9638433.1"/>
    <property type="molecule type" value="Genomic_DNA"/>
</dbReference>
<evidence type="ECO:0000256" key="1">
    <source>
        <dbReference type="SAM" id="MobiDB-lite"/>
    </source>
</evidence>